<accession>A0A8S2R894</accession>
<gene>
    <name evidence="2" type="ORF">OVA965_LOCUS30262</name>
    <name evidence="3" type="ORF">TMI583_LOCUS31058</name>
</gene>
<dbReference type="EMBL" id="CAJOBA010043509">
    <property type="protein sequence ID" value="CAF4150447.1"/>
    <property type="molecule type" value="Genomic_DNA"/>
</dbReference>
<feature type="compositionally biased region" description="Polar residues" evidence="1">
    <location>
        <begin position="1"/>
        <end position="25"/>
    </location>
</feature>
<evidence type="ECO:0000313" key="3">
    <source>
        <dbReference type="EMBL" id="CAF4150447.1"/>
    </source>
</evidence>
<proteinExistence type="predicted"/>
<reference evidence="3" key="1">
    <citation type="submission" date="2021-02" db="EMBL/GenBank/DDBJ databases">
        <authorList>
            <person name="Nowell W R."/>
        </authorList>
    </citation>
    <scope>NUCLEOTIDE SEQUENCE</scope>
</reference>
<protein>
    <submittedName>
        <fullName evidence="3">Uncharacterized protein</fullName>
    </submittedName>
</protein>
<dbReference type="EMBL" id="CAJNOK010021887">
    <property type="protein sequence ID" value="CAF1339279.1"/>
    <property type="molecule type" value="Genomic_DNA"/>
</dbReference>
<feature type="non-terminal residue" evidence="3">
    <location>
        <position position="181"/>
    </location>
</feature>
<feature type="region of interest" description="Disordered" evidence="1">
    <location>
        <begin position="1"/>
        <end position="72"/>
    </location>
</feature>
<dbReference type="AlphaFoldDB" id="A0A8S2R894"/>
<comment type="caution">
    <text evidence="3">The sequence shown here is derived from an EMBL/GenBank/DDBJ whole genome shotgun (WGS) entry which is preliminary data.</text>
</comment>
<sequence>MTATRAAESSEQTSSRLAGQRTRQAASWAIEAPEQAQARRDEDRVRHAVSRADESPEQRRSRSEDQRRQQAASRAAQWTFMEGEAFRYDPTKSYDSHPQLSIRRMTDVCTHCEVYNTWKLQQMLHQHNTYVHSFKTALETIVIEANEFCCNFMTMSPRVPGLVLERGSAYLCSSPMKKFEE</sequence>
<feature type="compositionally biased region" description="Basic and acidic residues" evidence="1">
    <location>
        <begin position="37"/>
        <end position="68"/>
    </location>
</feature>
<organism evidence="3 4">
    <name type="scientific">Didymodactylos carnosus</name>
    <dbReference type="NCBI Taxonomy" id="1234261"/>
    <lineage>
        <taxon>Eukaryota</taxon>
        <taxon>Metazoa</taxon>
        <taxon>Spiralia</taxon>
        <taxon>Gnathifera</taxon>
        <taxon>Rotifera</taxon>
        <taxon>Eurotatoria</taxon>
        <taxon>Bdelloidea</taxon>
        <taxon>Philodinida</taxon>
        <taxon>Philodinidae</taxon>
        <taxon>Didymodactylos</taxon>
    </lineage>
</organism>
<name>A0A8S2R894_9BILA</name>
<evidence type="ECO:0000256" key="1">
    <source>
        <dbReference type="SAM" id="MobiDB-lite"/>
    </source>
</evidence>
<evidence type="ECO:0000313" key="4">
    <source>
        <dbReference type="Proteomes" id="UP000682733"/>
    </source>
</evidence>
<dbReference type="Proteomes" id="UP000682733">
    <property type="component" value="Unassembled WGS sequence"/>
</dbReference>
<dbReference type="Proteomes" id="UP000677228">
    <property type="component" value="Unassembled WGS sequence"/>
</dbReference>
<evidence type="ECO:0000313" key="2">
    <source>
        <dbReference type="EMBL" id="CAF1339279.1"/>
    </source>
</evidence>